<dbReference type="Proteomes" id="UP000005713">
    <property type="component" value="Unassembled WGS sequence"/>
</dbReference>
<dbReference type="eggNOG" id="COG0616">
    <property type="taxonomic scope" value="Bacteria"/>
</dbReference>
<feature type="compositionally biased region" description="Basic and acidic residues" evidence="2">
    <location>
        <begin position="313"/>
        <end position="323"/>
    </location>
</feature>
<dbReference type="InterPro" id="IPR029045">
    <property type="entry name" value="ClpP/crotonase-like_dom_sf"/>
</dbReference>
<evidence type="ECO:0000313" key="4">
    <source>
        <dbReference type="EMBL" id="EBA05995.1"/>
    </source>
</evidence>
<proteinExistence type="inferred from homology"/>
<dbReference type="SUPFAM" id="SSF52096">
    <property type="entry name" value="ClpP/crotonase"/>
    <property type="match status" value="1"/>
</dbReference>
<dbReference type="Pfam" id="PF01343">
    <property type="entry name" value="Peptidase_S49"/>
    <property type="match status" value="1"/>
</dbReference>
<dbReference type="InterPro" id="IPR002142">
    <property type="entry name" value="Peptidase_S49"/>
</dbReference>
<dbReference type="PANTHER" id="PTHR42987">
    <property type="entry name" value="PEPTIDASE S49"/>
    <property type="match status" value="1"/>
</dbReference>
<dbReference type="InterPro" id="IPR033855">
    <property type="entry name" value="Protein_C"/>
</dbReference>
<keyword evidence="5" id="KW-1185">Reference proteome</keyword>
<sequence>MTMSKNELACVLAAIRSQPWAIVPEYLEAIEAIALRSLDADVLSRVAADGHVAMIEASRAAVAAVGRRLEGASMSMQCDGTAVVPVFGTIFPRASMLGASTGGTALSSIMADMRVAWATESVERIVMLVDSPGGVVSGLGEAAEALRASPKPITAFVTGIGASAAYWLASQAQEIVLDRSAMVGSIGVLATTSRQEGPDASGRRSYEITSSGAPLKRPDPSTDEGRAAIQRDVDALEAVFVADVAAGRRVKASTVRSEFGRGAMVVAEEAVAAGMADRVGTLEAELSRGTGRNTGRTRGTGGGRRARAAAQVETRRRAAEERN</sequence>
<evidence type="ECO:0000256" key="2">
    <source>
        <dbReference type="SAM" id="MobiDB-lite"/>
    </source>
</evidence>
<feature type="compositionally biased region" description="Low complexity" evidence="2">
    <location>
        <begin position="288"/>
        <end position="297"/>
    </location>
</feature>
<feature type="domain" description="Peptidase S49" evidence="3">
    <location>
        <begin position="146"/>
        <end position="284"/>
    </location>
</feature>
<feature type="region of interest" description="Disordered" evidence="2">
    <location>
        <begin position="193"/>
        <end position="225"/>
    </location>
</feature>
<protein>
    <submittedName>
        <fullName evidence="4">Peptidase S49</fullName>
    </submittedName>
</protein>
<feature type="region of interest" description="Disordered" evidence="2">
    <location>
        <begin position="283"/>
        <end position="323"/>
    </location>
</feature>
<dbReference type="PANTHER" id="PTHR42987:SF4">
    <property type="entry name" value="PROTEASE SOHB-RELATED"/>
    <property type="match status" value="1"/>
</dbReference>
<dbReference type="Gene3D" id="3.90.226.10">
    <property type="entry name" value="2-enoyl-CoA Hydratase, Chain A, domain 1"/>
    <property type="match status" value="1"/>
</dbReference>
<evidence type="ECO:0000313" key="5">
    <source>
        <dbReference type="Proteomes" id="UP000005713"/>
    </source>
</evidence>
<dbReference type="EMBL" id="AAYA01000020">
    <property type="protein sequence ID" value="EBA05995.1"/>
    <property type="molecule type" value="Genomic_DNA"/>
</dbReference>
<dbReference type="GO" id="GO:0008233">
    <property type="term" value="F:peptidase activity"/>
    <property type="evidence" value="ECO:0007669"/>
    <property type="project" value="InterPro"/>
</dbReference>
<gene>
    <name evidence="4" type="ORF">SSE37_25343</name>
</gene>
<organism evidence="4 5">
    <name type="scientific">Sagittula stellata (strain ATCC 700073 / DSM 11524 / E-37)</name>
    <dbReference type="NCBI Taxonomy" id="388399"/>
    <lineage>
        <taxon>Bacteria</taxon>
        <taxon>Pseudomonadati</taxon>
        <taxon>Pseudomonadota</taxon>
        <taxon>Alphaproteobacteria</taxon>
        <taxon>Rhodobacterales</taxon>
        <taxon>Roseobacteraceae</taxon>
        <taxon>Sagittula</taxon>
    </lineage>
</organism>
<accession>A3KA52</accession>
<comment type="similarity">
    <text evidence="1">Belongs to the peptidase S49 family.</text>
</comment>
<dbReference type="CDD" id="cd07022">
    <property type="entry name" value="S49_Sppa_36K_type"/>
    <property type="match status" value="1"/>
</dbReference>
<feature type="compositionally biased region" description="Basic and acidic residues" evidence="2">
    <location>
        <begin position="216"/>
        <end position="225"/>
    </location>
</feature>
<reference evidence="4 5" key="1">
    <citation type="submission" date="2006-06" db="EMBL/GenBank/DDBJ databases">
        <authorList>
            <person name="Moran M.A."/>
            <person name="Ferriera S."/>
            <person name="Johnson J."/>
            <person name="Kravitz S."/>
            <person name="Beeson K."/>
            <person name="Sutton G."/>
            <person name="Rogers Y.-H."/>
            <person name="Friedman R."/>
            <person name="Frazier M."/>
            <person name="Venter J.C."/>
        </authorList>
    </citation>
    <scope>NUCLEOTIDE SEQUENCE [LARGE SCALE GENOMIC DNA]</scope>
    <source>
        <strain evidence="4 5">E-37</strain>
    </source>
</reference>
<comment type="caution">
    <text evidence="4">The sequence shown here is derived from an EMBL/GenBank/DDBJ whole genome shotgun (WGS) entry which is preliminary data.</text>
</comment>
<dbReference type="GO" id="GO:0006508">
    <property type="term" value="P:proteolysis"/>
    <property type="evidence" value="ECO:0007669"/>
    <property type="project" value="InterPro"/>
</dbReference>
<dbReference type="AlphaFoldDB" id="A3KA52"/>
<name>A3KA52_SAGS3</name>
<evidence type="ECO:0000256" key="1">
    <source>
        <dbReference type="ARBA" id="ARBA00008683"/>
    </source>
</evidence>
<evidence type="ECO:0000259" key="3">
    <source>
        <dbReference type="Pfam" id="PF01343"/>
    </source>
</evidence>